<feature type="region of interest" description="Disordered" evidence="6">
    <location>
        <begin position="1"/>
        <end position="22"/>
    </location>
</feature>
<feature type="binding site" evidence="5">
    <location>
        <position position="206"/>
    </location>
    <ligand>
        <name>NADP(+)</name>
        <dbReference type="ChEBI" id="CHEBI:58349"/>
    </ligand>
</feature>
<feature type="binding site" evidence="5">
    <location>
        <begin position="190"/>
        <end position="193"/>
    </location>
    <ligand>
        <name>NADP(+)</name>
        <dbReference type="ChEBI" id="CHEBI:58349"/>
    </ligand>
</feature>
<dbReference type="Proteomes" id="UP000028058">
    <property type="component" value="Unassembled WGS sequence"/>
</dbReference>
<keyword evidence="5" id="KW-0511">Multifunctional enzyme</keyword>
<comment type="pathway">
    <text evidence="5">Nucleotide-sugar biosynthesis; GDP-L-fucose biosynthesis via de novo pathway; GDP-L-fucose from GDP-alpha-D-mannose: step 2/2.</text>
</comment>
<feature type="active site" description="Proton donor/acceptor" evidence="5">
    <location>
        <position position="163"/>
    </location>
</feature>
<feature type="site" description="Important for catalytic activity" evidence="5">
    <location>
        <position position="136"/>
    </location>
</feature>
<protein>
    <recommendedName>
        <fullName evidence="5">GDP-L-fucose synthase</fullName>
        <ecNumber evidence="5">1.1.1.271</ecNumber>
    </recommendedName>
    <alternativeName>
        <fullName evidence="5">GDP-4-keto-6-deoxy-D-mannose-3,5-epimerase-4-reductase</fullName>
    </alternativeName>
</protein>
<evidence type="ECO:0000259" key="7">
    <source>
        <dbReference type="Pfam" id="PF01370"/>
    </source>
</evidence>
<dbReference type="GO" id="GO:0050577">
    <property type="term" value="F:GDP-L-fucose synthase activity"/>
    <property type="evidence" value="ECO:0007669"/>
    <property type="project" value="UniProtKB-UniRule"/>
</dbReference>
<dbReference type="InterPro" id="IPR036291">
    <property type="entry name" value="NAD(P)-bd_dom_sf"/>
</dbReference>
<dbReference type="PANTHER" id="PTHR43238:SF1">
    <property type="entry name" value="GDP-L-FUCOSE SYNTHASE"/>
    <property type="match status" value="1"/>
</dbReference>
<feature type="binding site" evidence="5">
    <location>
        <begin position="37"/>
        <end position="43"/>
    </location>
    <ligand>
        <name>NADP(+)</name>
        <dbReference type="ChEBI" id="CHEBI:58349"/>
    </ligand>
</feature>
<comment type="similarity">
    <text evidence="1 5">Belongs to the NAD(P)-dependent epimerase/dehydratase family. Fucose synthase subfamily.</text>
</comment>
<feature type="binding site" evidence="5">
    <location>
        <position position="214"/>
    </location>
    <ligand>
        <name>substrate</name>
    </ligand>
</feature>
<feature type="site" description="Important for catalytic activity" evidence="5">
    <location>
        <position position="134"/>
    </location>
</feature>
<dbReference type="GO" id="GO:0070401">
    <property type="term" value="F:NADP+ binding"/>
    <property type="evidence" value="ECO:0007669"/>
    <property type="project" value="UniProtKB-UniRule"/>
</dbReference>
<dbReference type="CDD" id="cd05239">
    <property type="entry name" value="GDP_FS_SDR_e"/>
    <property type="match status" value="1"/>
</dbReference>
<feature type="binding site" evidence="5">
    <location>
        <position position="229"/>
    </location>
    <ligand>
        <name>substrate</name>
    </ligand>
</feature>
<dbReference type="HAMAP" id="MF_00956">
    <property type="entry name" value="GDP_fucose_synth"/>
    <property type="match status" value="1"/>
</dbReference>
<keyword evidence="3 5" id="KW-0560">Oxidoreductase</keyword>
<dbReference type="SUPFAM" id="SSF51735">
    <property type="entry name" value="NAD(P)-binding Rossmann-fold domains"/>
    <property type="match status" value="1"/>
</dbReference>
<accession>A0A420V2H0</accession>
<comment type="caution">
    <text evidence="8">The sequence shown here is derived from an EMBL/GenBank/DDBJ whole genome shotgun (WGS) entry which is preliminary data.</text>
</comment>
<evidence type="ECO:0000256" key="2">
    <source>
        <dbReference type="ARBA" id="ARBA00022857"/>
    </source>
</evidence>
<feature type="binding site" evidence="5">
    <location>
        <position position="167"/>
    </location>
    <ligand>
        <name>NADP(+)</name>
        <dbReference type="ChEBI" id="CHEBI:58349"/>
    </ligand>
</feature>
<keyword evidence="4 5" id="KW-0413">Isomerase</keyword>
<dbReference type="InterPro" id="IPR001509">
    <property type="entry name" value="Epimerase_deHydtase"/>
</dbReference>
<evidence type="ECO:0000256" key="1">
    <source>
        <dbReference type="ARBA" id="ARBA00005959"/>
    </source>
</evidence>
<evidence type="ECO:0000256" key="3">
    <source>
        <dbReference type="ARBA" id="ARBA00023002"/>
    </source>
</evidence>
<dbReference type="AlphaFoldDB" id="A0A420V2H0"/>
<dbReference type="UniPathway" id="UPA00128">
    <property type="reaction ID" value="UER00191"/>
</dbReference>
<dbReference type="Gene3D" id="3.40.50.720">
    <property type="entry name" value="NAD(P)-binding Rossmann-like Domain"/>
    <property type="match status" value="1"/>
</dbReference>
<evidence type="ECO:0000313" key="9">
    <source>
        <dbReference type="Proteomes" id="UP000028058"/>
    </source>
</evidence>
<dbReference type="OrthoDB" id="9811425at2"/>
<evidence type="ECO:0000313" key="8">
    <source>
        <dbReference type="EMBL" id="RKM95035.1"/>
    </source>
</evidence>
<feature type="binding site" evidence="5">
    <location>
        <position position="236"/>
    </location>
    <ligand>
        <name>substrate</name>
    </ligand>
</feature>
<sequence length="341" mass="37335">MVTSTHTGATRPAAAEPSAPGAMWRPLDRSARVFVAGGRGLVGSAVWRELLREGFTDVVGPGSAELDLRERGAVFDWFAETRPDVVVLAAARVGGIKANATRPAEFLSENLRIQVNVLDAALEQGVERLLFLGSSCIYPKFADQPIREEALLTGPLEPTNDAYAIAKIAGVLQVQAVRRQHGLPWISAMPTNLYGPGDNFHPEHSHVLPSLIRRFHEARRTGARSVVNWGSGTPRREFLHVDDLARACVHLLERYDGDEPVNVGTGTDLSIRELAELVAEVIGYRGRVEWNADQPDGTPRKLLDISRITALGWAPRISLREGVGDVYTWYADRLGSGDVRQ</sequence>
<feature type="binding site" evidence="5">
    <location>
        <begin position="132"/>
        <end position="135"/>
    </location>
    <ligand>
        <name>NADP(+)</name>
        <dbReference type="ChEBI" id="CHEBI:58349"/>
    </ligand>
</feature>
<dbReference type="GO" id="GO:0042351">
    <property type="term" value="P:'de novo' GDP-L-fucose biosynthetic process"/>
    <property type="evidence" value="ECO:0007669"/>
    <property type="project" value="UniProtKB-UniRule"/>
</dbReference>
<keyword evidence="2 5" id="KW-0521">NADP</keyword>
<dbReference type="Gene3D" id="3.90.25.10">
    <property type="entry name" value="UDP-galactose 4-epimerase, domain 1"/>
    <property type="match status" value="1"/>
</dbReference>
<dbReference type="EC" id="1.1.1.271" evidence="5"/>
<evidence type="ECO:0000256" key="6">
    <source>
        <dbReference type="SAM" id="MobiDB-lite"/>
    </source>
</evidence>
<gene>
    <name evidence="5" type="primary">fcl</name>
    <name evidence="8" type="ORF">SFRA_016775</name>
</gene>
<evidence type="ECO:0000256" key="4">
    <source>
        <dbReference type="ARBA" id="ARBA00023235"/>
    </source>
</evidence>
<feature type="binding site" evidence="5">
    <location>
        <position position="296"/>
    </location>
    <ligand>
        <name>substrate</name>
    </ligand>
</feature>
<feature type="domain" description="NAD-dependent epimerase/dehydratase" evidence="7">
    <location>
        <begin position="33"/>
        <end position="264"/>
    </location>
</feature>
<organism evidence="8 9">
    <name type="scientific">Streptomyces xinghaiensis</name>
    <dbReference type="NCBI Taxonomy" id="1038928"/>
    <lineage>
        <taxon>Bacteria</taxon>
        <taxon>Bacillati</taxon>
        <taxon>Actinomycetota</taxon>
        <taxon>Actinomycetes</taxon>
        <taxon>Kitasatosporales</taxon>
        <taxon>Streptomycetaceae</taxon>
        <taxon>Streptomyces</taxon>
    </lineage>
</organism>
<comment type="function">
    <text evidence="5">Catalyzes the two-step NADP-dependent conversion of GDP-4-dehydro-6-deoxy-D-mannose to GDP-fucose, involving an epimerase and a reductase reaction.</text>
</comment>
<name>A0A420V2H0_9ACTN</name>
<evidence type="ECO:0000256" key="5">
    <source>
        <dbReference type="HAMAP-Rule" id="MF_00956"/>
    </source>
</evidence>
<comment type="catalytic activity">
    <reaction evidence="5">
        <text>GDP-beta-L-fucose + NADP(+) = GDP-4-dehydro-alpha-D-rhamnose + NADPH + H(+)</text>
        <dbReference type="Rhea" id="RHEA:18885"/>
        <dbReference type="ChEBI" id="CHEBI:15378"/>
        <dbReference type="ChEBI" id="CHEBI:57273"/>
        <dbReference type="ChEBI" id="CHEBI:57783"/>
        <dbReference type="ChEBI" id="CHEBI:57964"/>
        <dbReference type="ChEBI" id="CHEBI:58349"/>
        <dbReference type="EC" id="1.1.1.271"/>
    </reaction>
</comment>
<reference evidence="8 9" key="1">
    <citation type="journal article" date="2014" name="Genome Announc.">
        <title>Draft Genome Sequence of Streptomyces fradiae ATCC 19609, a Strain Highly Sensitive to Antibiotics.</title>
        <authorList>
            <person name="Bekker O.B."/>
            <person name="Klimina K.M."/>
            <person name="Vatlin A.A."/>
            <person name="Zakharevich N.V."/>
            <person name="Kasianov A.S."/>
            <person name="Danilenko V.N."/>
        </authorList>
    </citation>
    <scope>NUCLEOTIDE SEQUENCE [LARGE SCALE GENOMIC DNA]</scope>
    <source>
        <strain evidence="8 9">ATCC 19609</strain>
    </source>
</reference>
<dbReference type="InterPro" id="IPR028614">
    <property type="entry name" value="GDP_fucose/colitose_synth"/>
</dbReference>
<dbReference type="PANTHER" id="PTHR43238">
    <property type="entry name" value="GDP-L-FUCOSE SYNTHASE"/>
    <property type="match status" value="1"/>
</dbReference>
<proteinExistence type="inferred from homology"/>
<dbReference type="Pfam" id="PF01370">
    <property type="entry name" value="Epimerase"/>
    <property type="match status" value="1"/>
</dbReference>
<dbReference type="EMBL" id="JNAD02000007">
    <property type="protein sequence ID" value="RKM95035.1"/>
    <property type="molecule type" value="Genomic_DNA"/>
</dbReference>
<dbReference type="GO" id="GO:0016853">
    <property type="term" value="F:isomerase activity"/>
    <property type="evidence" value="ECO:0007669"/>
    <property type="project" value="UniProtKB-KW"/>
</dbReference>
<keyword evidence="9" id="KW-1185">Reference proteome</keyword>